<accession>A0A165P276</accession>
<dbReference type="Proteomes" id="UP000077266">
    <property type="component" value="Unassembled WGS sequence"/>
</dbReference>
<protein>
    <submittedName>
        <fullName evidence="4">Voltage-dependent ion-selective channel</fullName>
    </submittedName>
</protein>
<keyword evidence="5" id="KW-1185">Reference proteome</keyword>
<dbReference type="GO" id="GO:0005741">
    <property type="term" value="C:mitochondrial outer membrane"/>
    <property type="evidence" value="ECO:0007669"/>
    <property type="project" value="InterPro"/>
</dbReference>
<dbReference type="AlphaFoldDB" id="A0A165P276"/>
<dbReference type="EMBL" id="KV425893">
    <property type="protein sequence ID" value="KZW01539.1"/>
    <property type="molecule type" value="Genomic_DNA"/>
</dbReference>
<organism evidence="4 5">
    <name type="scientific">Exidia glandulosa HHB12029</name>
    <dbReference type="NCBI Taxonomy" id="1314781"/>
    <lineage>
        <taxon>Eukaryota</taxon>
        <taxon>Fungi</taxon>
        <taxon>Dikarya</taxon>
        <taxon>Basidiomycota</taxon>
        <taxon>Agaricomycotina</taxon>
        <taxon>Agaricomycetes</taxon>
        <taxon>Auriculariales</taxon>
        <taxon>Exidiaceae</taxon>
        <taxon>Exidia</taxon>
    </lineage>
</organism>
<reference evidence="4 5" key="1">
    <citation type="journal article" date="2016" name="Mol. Biol. Evol.">
        <title>Comparative Genomics of Early-Diverging Mushroom-Forming Fungi Provides Insights into the Origins of Lignocellulose Decay Capabilities.</title>
        <authorList>
            <person name="Nagy L.G."/>
            <person name="Riley R."/>
            <person name="Tritt A."/>
            <person name="Adam C."/>
            <person name="Daum C."/>
            <person name="Floudas D."/>
            <person name="Sun H."/>
            <person name="Yadav J.S."/>
            <person name="Pangilinan J."/>
            <person name="Larsson K.H."/>
            <person name="Matsuura K."/>
            <person name="Barry K."/>
            <person name="Labutti K."/>
            <person name="Kuo R."/>
            <person name="Ohm R.A."/>
            <person name="Bhattacharya S.S."/>
            <person name="Shirouzu T."/>
            <person name="Yoshinaga Y."/>
            <person name="Martin F.M."/>
            <person name="Grigoriev I.V."/>
            <person name="Hibbett D.S."/>
        </authorList>
    </citation>
    <scope>NUCLEOTIDE SEQUENCE [LARGE SCALE GENOMIC DNA]</scope>
    <source>
        <strain evidence="4 5">HHB12029</strain>
    </source>
</reference>
<dbReference type="InterPro" id="IPR023614">
    <property type="entry name" value="Porin_dom_sf"/>
</dbReference>
<dbReference type="PANTHER" id="PTHR11743:SF70">
    <property type="entry name" value="GH26960P-RELATED"/>
    <property type="match status" value="1"/>
</dbReference>
<keyword evidence="3" id="KW-0813">Transport</keyword>
<sequence>MAAPQPVPPVWKDVGKSSNDLLSKDFPIDKQSIEVKTRTPSNVTFRVFGEQHSKKPDVINADIEAKYQDKASGITFTQSWTTLNALKTLVELDDKVAKGVKLELASSLTPAPPGSEKAVTAKSTLLTATWKQPGVHTRAVLDLFKGPTFTADTVLGRDGFLVGLEGSYNVSEGRITRYATALGFSAPEYAVTLHGLGNLSTFSASYYHRVSPDVEAGAKAVWDSKAHSSAVSLEVAAKAYIDKAAFVKARINNAGILSLAYTQNLRPGVKASFGLALDTQRLQDPTPAGPAHKVGAAFVFEA</sequence>
<dbReference type="PANTHER" id="PTHR11743">
    <property type="entry name" value="VOLTAGE-DEPENDENT ANION-SELECTIVE CHANNEL"/>
    <property type="match status" value="1"/>
</dbReference>
<keyword evidence="2" id="KW-0472">Membrane</keyword>
<name>A0A165P276_EXIGL</name>
<keyword evidence="3" id="KW-0406">Ion transport</keyword>
<dbReference type="GO" id="GO:0015288">
    <property type="term" value="F:porin activity"/>
    <property type="evidence" value="ECO:0007669"/>
    <property type="project" value="UniProtKB-KW"/>
</dbReference>
<keyword evidence="2" id="KW-0812">Transmembrane</keyword>
<dbReference type="Pfam" id="PF01459">
    <property type="entry name" value="Porin_3"/>
    <property type="match status" value="1"/>
</dbReference>
<proteinExistence type="inferred from homology"/>
<evidence type="ECO:0000313" key="4">
    <source>
        <dbReference type="EMBL" id="KZW01539.1"/>
    </source>
</evidence>
<dbReference type="Gene3D" id="2.40.160.10">
    <property type="entry name" value="Porin"/>
    <property type="match status" value="1"/>
</dbReference>
<dbReference type="InterPro" id="IPR001925">
    <property type="entry name" value="Porin_Euk"/>
</dbReference>
<evidence type="ECO:0000256" key="2">
    <source>
        <dbReference type="ARBA" id="ARBA00022452"/>
    </source>
</evidence>
<dbReference type="FunCoup" id="A0A165P276">
    <property type="interactions" value="295"/>
</dbReference>
<comment type="similarity">
    <text evidence="1">Belongs to the eukaryotic mitochondrial porin family.</text>
</comment>
<dbReference type="CDD" id="cd07306">
    <property type="entry name" value="Porin3_VDAC"/>
    <property type="match status" value="1"/>
</dbReference>
<keyword evidence="3" id="KW-0626">Porin</keyword>
<dbReference type="InParanoid" id="A0A165P276"/>
<dbReference type="OrthoDB" id="7827681at2759"/>
<evidence type="ECO:0000256" key="1">
    <source>
        <dbReference type="ARBA" id="ARBA00007780"/>
    </source>
</evidence>
<dbReference type="STRING" id="1314781.A0A165P276"/>
<dbReference type="GO" id="GO:0008308">
    <property type="term" value="F:voltage-gated monoatomic anion channel activity"/>
    <property type="evidence" value="ECO:0007669"/>
    <property type="project" value="InterPro"/>
</dbReference>
<dbReference type="PRINTS" id="PR00185">
    <property type="entry name" value="EUKARYTPORIN"/>
</dbReference>
<dbReference type="InterPro" id="IPR027246">
    <property type="entry name" value="Porin_Euk/Tom40"/>
</dbReference>
<evidence type="ECO:0000313" key="5">
    <source>
        <dbReference type="Proteomes" id="UP000077266"/>
    </source>
</evidence>
<gene>
    <name evidence="4" type="ORF">EXIGLDRAFT_738510</name>
</gene>
<dbReference type="GO" id="GO:0046930">
    <property type="term" value="C:pore complex"/>
    <property type="evidence" value="ECO:0007669"/>
    <property type="project" value="UniProtKB-KW"/>
</dbReference>
<evidence type="ECO:0000256" key="3">
    <source>
        <dbReference type="ARBA" id="ARBA00023114"/>
    </source>
</evidence>
<keyword evidence="2" id="KW-1134">Transmembrane beta strand</keyword>